<dbReference type="InterPro" id="IPR036880">
    <property type="entry name" value="Kunitz_BPTI_sf"/>
</dbReference>
<dbReference type="SMART" id="SM00131">
    <property type="entry name" value="KU"/>
    <property type="match status" value="1"/>
</dbReference>
<dbReference type="FunFam" id="2.10.25.10:FF:000118">
    <property type="entry name" value="protein delta homolog 2"/>
    <property type="match status" value="1"/>
</dbReference>
<dbReference type="InterPro" id="IPR000742">
    <property type="entry name" value="EGF"/>
</dbReference>
<feature type="domain" description="BPTI/Kunitz inhibitor" evidence="7">
    <location>
        <begin position="36"/>
        <end position="92"/>
    </location>
</feature>
<dbReference type="PROSITE" id="PS50279">
    <property type="entry name" value="BPTI_KUNITZ_2"/>
    <property type="match status" value="1"/>
</dbReference>
<sequence>MFWYDQCRGTSRNLFDDMLTCQWMCEEQPMYKAKSCLEPFDEHYRDECNGGRWRQLYYFDKVEKNCRSFWYDGCTGESQNIYSDEITCQALCENPVKTDPHKPWHHKDKHKEIEMVHNIHQFDPCAPKPCMNGGTCSSTTNTKTQETTFECTCSPGYSGDTCDSQPCEVNPCFNNGTCATSKGLSTFYCNCPLGFAGKLCDIVIGETKPKYGSKVTQLSSGKVEWIEKLKKTYAAQSTEPSSKTPTKSTDKPMKETVKIKATFKSLNVTEGMNSSSIVLNDGEMNEFDEPAAMKQAQTQMKSDIKGTGGVLDMKNSGGILIANGLALCMIHVCCMFICRIW</sequence>
<evidence type="ECO:0000256" key="1">
    <source>
        <dbReference type="ARBA" id="ARBA00022536"/>
    </source>
</evidence>
<feature type="region of interest" description="Disordered" evidence="4">
    <location>
        <begin position="234"/>
        <end position="253"/>
    </location>
</feature>
<evidence type="ECO:0000313" key="9">
    <source>
        <dbReference type="WBParaSite" id="PSAMB.scaffold4356size14916.g24120.t1"/>
    </source>
</evidence>
<reference evidence="9" key="1">
    <citation type="submission" date="2022-11" db="UniProtKB">
        <authorList>
            <consortium name="WormBaseParasite"/>
        </authorList>
    </citation>
    <scope>IDENTIFICATION</scope>
</reference>
<evidence type="ECO:0000259" key="7">
    <source>
        <dbReference type="PROSITE" id="PS50279"/>
    </source>
</evidence>
<dbReference type="PROSITE" id="PS01186">
    <property type="entry name" value="EGF_2"/>
    <property type="match status" value="1"/>
</dbReference>
<dbReference type="Gene3D" id="2.10.25.10">
    <property type="entry name" value="Laminin"/>
    <property type="match status" value="2"/>
</dbReference>
<dbReference type="WBParaSite" id="PSAMB.scaffold4356size14916.g24120.t1">
    <property type="protein sequence ID" value="PSAMB.scaffold4356size14916.g24120.t1"/>
    <property type="gene ID" value="PSAMB.scaffold4356size14916.g24120"/>
</dbReference>
<feature type="compositionally biased region" description="Low complexity" evidence="4">
    <location>
        <begin position="237"/>
        <end position="247"/>
    </location>
</feature>
<feature type="transmembrane region" description="Helical" evidence="5">
    <location>
        <begin position="319"/>
        <end position="338"/>
    </location>
</feature>
<dbReference type="InterPro" id="IPR001881">
    <property type="entry name" value="EGF-like_Ca-bd_dom"/>
</dbReference>
<comment type="caution">
    <text evidence="3">Lacks conserved residue(s) required for the propagation of feature annotation.</text>
</comment>
<dbReference type="Gene3D" id="4.10.410.10">
    <property type="entry name" value="Pancreatic trypsin inhibitor Kunitz domain"/>
    <property type="match status" value="1"/>
</dbReference>
<feature type="disulfide bond" evidence="3">
    <location>
        <begin position="191"/>
        <end position="200"/>
    </location>
</feature>
<feature type="disulfide bond" evidence="3">
    <location>
        <begin position="172"/>
        <end position="189"/>
    </location>
</feature>
<evidence type="ECO:0000256" key="5">
    <source>
        <dbReference type="SAM" id="Phobius"/>
    </source>
</evidence>
<evidence type="ECO:0000313" key="8">
    <source>
        <dbReference type="Proteomes" id="UP000887566"/>
    </source>
</evidence>
<dbReference type="SUPFAM" id="SSF57196">
    <property type="entry name" value="EGF/Laminin"/>
    <property type="match status" value="2"/>
</dbReference>
<dbReference type="SMART" id="SM00181">
    <property type="entry name" value="EGF"/>
    <property type="match status" value="2"/>
</dbReference>
<dbReference type="GO" id="GO:0004867">
    <property type="term" value="F:serine-type endopeptidase inhibitor activity"/>
    <property type="evidence" value="ECO:0007669"/>
    <property type="project" value="InterPro"/>
</dbReference>
<feature type="domain" description="EGF-like" evidence="6">
    <location>
        <begin position="163"/>
        <end position="201"/>
    </location>
</feature>
<dbReference type="Pfam" id="PF00014">
    <property type="entry name" value="Kunitz_BPTI"/>
    <property type="match status" value="1"/>
</dbReference>
<dbReference type="SUPFAM" id="SSF57362">
    <property type="entry name" value="BPTI-like"/>
    <property type="match status" value="1"/>
</dbReference>
<name>A0A914WK11_9BILA</name>
<protein>
    <submittedName>
        <fullName evidence="9">Uncharacterized protein</fullName>
    </submittedName>
</protein>
<evidence type="ECO:0000256" key="2">
    <source>
        <dbReference type="ARBA" id="ARBA00023157"/>
    </source>
</evidence>
<evidence type="ECO:0000259" key="6">
    <source>
        <dbReference type="PROSITE" id="PS50026"/>
    </source>
</evidence>
<accession>A0A914WK11</accession>
<keyword evidence="5" id="KW-0472">Membrane</keyword>
<keyword evidence="5" id="KW-1133">Transmembrane helix</keyword>
<keyword evidence="8" id="KW-1185">Reference proteome</keyword>
<dbReference type="PROSITE" id="PS00022">
    <property type="entry name" value="EGF_1"/>
    <property type="match status" value="1"/>
</dbReference>
<dbReference type="GO" id="GO:0005509">
    <property type="term" value="F:calcium ion binding"/>
    <property type="evidence" value="ECO:0007669"/>
    <property type="project" value="InterPro"/>
</dbReference>
<keyword evidence="1 3" id="KW-0245">EGF-like domain</keyword>
<dbReference type="PROSITE" id="PS50026">
    <property type="entry name" value="EGF_3"/>
    <property type="match status" value="2"/>
</dbReference>
<evidence type="ECO:0000256" key="3">
    <source>
        <dbReference type="PROSITE-ProRule" id="PRU00076"/>
    </source>
</evidence>
<dbReference type="Proteomes" id="UP000887566">
    <property type="component" value="Unplaced"/>
</dbReference>
<feature type="domain" description="EGF-like" evidence="6">
    <location>
        <begin position="121"/>
        <end position="160"/>
    </location>
</feature>
<keyword evidence="5" id="KW-0812">Transmembrane</keyword>
<dbReference type="InterPro" id="IPR051830">
    <property type="entry name" value="NOTCH_homolog"/>
</dbReference>
<dbReference type="SMART" id="SM00179">
    <property type="entry name" value="EGF_CA"/>
    <property type="match status" value="2"/>
</dbReference>
<dbReference type="AlphaFoldDB" id="A0A914WK11"/>
<dbReference type="Pfam" id="PF00008">
    <property type="entry name" value="EGF"/>
    <property type="match status" value="2"/>
</dbReference>
<keyword evidence="2 3" id="KW-1015">Disulfide bond</keyword>
<dbReference type="CDD" id="cd00054">
    <property type="entry name" value="EGF_CA"/>
    <property type="match status" value="1"/>
</dbReference>
<dbReference type="PANTHER" id="PTHR24033">
    <property type="entry name" value="EGF-LIKE DOMAIN-CONTAINING PROTEIN"/>
    <property type="match status" value="1"/>
</dbReference>
<proteinExistence type="predicted"/>
<dbReference type="PANTHER" id="PTHR24033:SF151">
    <property type="entry name" value="NOTCH 2"/>
    <property type="match status" value="1"/>
</dbReference>
<evidence type="ECO:0000256" key="4">
    <source>
        <dbReference type="SAM" id="MobiDB-lite"/>
    </source>
</evidence>
<dbReference type="InterPro" id="IPR002223">
    <property type="entry name" value="Kunitz_BPTI"/>
</dbReference>
<organism evidence="8 9">
    <name type="scientific">Plectus sambesii</name>
    <dbReference type="NCBI Taxonomy" id="2011161"/>
    <lineage>
        <taxon>Eukaryota</taxon>
        <taxon>Metazoa</taxon>
        <taxon>Ecdysozoa</taxon>
        <taxon>Nematoda</taxon>
        <taxon>Chromadorea</taxon>
        <taxon>Plectida</taxon>
        <taxon>Plectina</taxon>
        <taxon>Plectoidea</taxon>
        <taxon>Plectidae</taxon>
        <taxon>Plectus</taxon>
    </lineage>
</organism>